<organism evidence="2 3">
    <name type="scientific">Prunus dulcis</name>
    <name type="common">Almond</name>
    <name type="synonym">Amygdalus dulcis</name>
    <dbReference type="NCBI Taxonomy" id="3755"/>
    <lineage>
        <taxon>Eukaryota</taxon>
        <taxon>Viridiplantae</taxon>
        <taxon>Streptophyta</taxon>
        <taxon>Embryophyta</taxon>
        <taxon>Tracheophyta</taxon>
        <taxon>Spermatophyta</taxon>
        <taxon>Magnoliopsida</taxon>
        <taxon>eudicotyledons</taxon>
        <taxon>Gunneridae</taxon>
        <taxon>Pentapetalae</taxon>
        <taxon>rosids</taxon>
        <taxon>fabids</taxon>
        <taxon>Rosales</taxon>
        <taxon>Rosaceae</taxon>
        <taxon>Amygdaloideae</taxon>
        <taxon>Amygdaleae</taxon>
        <taxon>Prunus</taxon>
    </lineage>
</organism>
<keyword evidence="1" id="KW-0812">Transmembrane</keyword>
<feature type="transmembrane region" description="Helical" evidence="1">
    <location>
        <begin position="122"/>
        <end position="139"/>
    </location>
</feature>
<accession>A0A5E4FS60</accession>
<keyword evidence="1" id="KW-1133">Transmembrane helix</keyword>
<dbReference type="Proteomes" id="UP000327085">
    <property type="component" value="Chromosome 5"/>
</dbReference>
<dbReference type="EMBL" id="CABIKO010000182">
    <property type="protein sequence ID" value="VVA30190.1"/>
    <property type="molecule type" value="Genomic_DNA"/>
</dbReference>
<name>A0A5E4FS60_PRUDU</name>
<evidence type="ECO:0000313" key="3">
    <source>
        <dbReference type="Proteomes" id="UP000327085"/>
    </source>
</evidence>
<reference evidence="3" key="1">
    <citation type="journal article" date="2020" name="Plant J.">
        <title>Transposons played a major role in the diversification between the closely related almond and peach genomes: results from the almond genome sequence.</title>
        <authorList>
            <person name="Alioto T."/>
            <person name="Alexiou K.G."/>
            <person name="Bardil A."/>
            <person name="Barteri F."/>
            <person name="Castanera R."/>
            <person name="Cruz F."/>
            <person name="Dhingra A."/>
            <person name="Duval H."/>
            <person name="Fernandez I Marti A."/>
            <person name="Frias L."/>
            <person name="Galan B."/>
            <person name="Garcia J.L."/>
            <person name="Howad W."/>
            <person name="Gomez-Garrido J."/>
            <person name="Gut M."/>
            <person name="Julca I."/>
            <person name="Morata J."/>
            <person name="Puigdomenech P."/>
            <person name="Ribeca P."/>
            <person name="Rubio Cabetas M.J."/>
            <person name="Vlasova A."/>
            <person name="Wirthensohn M."/>
            <person name="Garcia-Mas J."/>
            <person name="Gabaldon T."/>
            <person name="Casacuberta J.M."/>
            <person name="Arus P."/>
        </authorList>
    </citation>
    <scope>NUCLEOTIDE SEQUENCE [LARGE SCALE GENOMIC DNA]</scope>
    <source>
        <strain evidence="3">cv. Texas</strain>
    </source>
</reference>
<evidence type="ECO:0000313" key="2">
    <source>
        <dbReference type="EMBL" id="VVA30190.1"/>
    </source>
</evidence>
<gene>
    <name evidence="2" type="ORF">ALMOND_2B012354</name>
</gene>
<sequence length="206" mass="24051">MARSPQVRGLPPQVARFGLPWFFRNQRHWYPVALPRHMVEEEVYAANWTPLPSVQLLVHPHSSRLQPQLFWTPLPSAFCSRKEEVEERQSCRMRPNPTYLSFELIMSFALAIDWLLELCFALPYFNELTLIFIYIYSLFKTHIHISRSPSETSTPSSIHHHGSLKNCFGVGCFCPIKQQSFHLLCSKKLSDWYSGHPPCQRSWSDC</sequence>
<keyword evidence="1" id="KW-0472">Membrane</keyword>
<evidence type="ECO:0000256" key="1">
    <source>
        <dbReference type="SAM" id="Phobius"/>
    </source>
</evidence>
<dbReference type="Gramene" id="VVA30190">
    <property type="protein sequence ID" value="VVA30190"/>
    <property type="gene ID" value="Prudul26B012354"/>
</dbReference>
<dbReference type="AlphaFoldDB" id="A0A5E4FS60"/>
<protein>
    <submittedName>
        <fullName evidence="2">Uncharacterized protein</fullName>
    </submittedName>
</protein>
<dbReference type="InParanoid" id="A0A5E4FS60"/>
<proteinExistence type="predicted"/>